<evidence type="ECO:0000256" key="1">
    <source>
        <dbReference type="SAM" id="MobiDB-lite"/>
    </source>
</evidence>
<feature type="region of interest" description="Disordered" evidence="1">
    <location>
        <begin position="1"/>
        <end position="21"/>
    </location>
</feature>
<evidence type="ECO:0000313" key="2">
    <source>
        <dbReference type="EMBL" id="KKN00455.1"/>
    </source>
</evidence>
<name>A0A0F9LZB6_9ZZZZ</name>
<dbReference type="EMBL" id="LAZR01005372">
    <property type="protein sequence ID" value="KKN00455.1"/>
    <property type="molecule type" value="Genomic_DNA"/>
</dbReference>
<proteinExistence type="predicted"/>
<reference evidence="2" key="1">
    <citation type="journal article" date="2015" name="Nature">
        <title>Complex archaea that bridge the gap between prokaryotes and eukaryotes.</title>
        <authorList>
            <person name="Spang A."/>
            <person name="Saw J.H."/>
            <person name="Jorgensen S.L."/>
            <person name="Zaremba-Niedzwiedzka K."/>
            <person name="Martijn J."/>
            <person name="Lind A.E."/>
            <person name="van Eijk R."/>
            <person name="Schleper C."/>
            <person name="Guy L."/>
            <person name="Ettema T.J."/>
        </authorList>
    </citation>
    <scope>NUCLEOTIDE SEQUENCE</scope>
</reference>
<organism evidence="2">
    <name type="scientific">marine sediment metagenome</name>
    <dbReference type="NCBI Taxonomy" id="412755"/>
    <lineage>
        <taxon>unclassified sequences</taxon>
        <taxon>metagenomes</taxon>
        <taxon>ecological metagenomes</taxon>
    </lineage>
</organism>
<sequence>MAKQNQGTASPEGLDWEVTPSSYIGSGDVGKVGIGDITVEISRFGGGNRHSGTSKRSTTPMPPYYTLSVDFSDGCHCGGGNYDTQAEVEAYLDHLRSVSDKVTEQVERRRALDSRIAPLSSRRSKAASIMFGLVVLTTEP</sequence>
<gene>
    <name evidence="2" type="ORF">LCGC14_1137510</name>
</gene>
<protein>
    <submittedName>
        <fullName evidence="2">Uncharacterized protein</fullName>
    </submittedName>
</protein>
<accession>A0A0F9LZB6</accession>
<dbReference type="AlphaFoldDB" id="A0A0F9LZB6"/>
<comment type="caution">
    <text evidence="2">The sequence shown here is derived from an EMBL/GenBank/DDBJ whole genome shotgun (WGS) entry which is preliminary data.</text>
</comment>